<feature type="domain" description="N-acetyltransferase" evidence="1">
    <location>
        <begin position="27"/>
        <end position="166"/>
    </location>
</feature>
<gene>
    <name evidence="2" type="ORF">AXF14_12680</name>
</gene>
<name>A0A0X8JGS8_ACTRD</name>
<dbReference type="InterPro" id="IPR016181">
    <property type="entry name" value="Acyl_CoA_acyltransferase"/>
</dbReference>
<dbReference type="GO" id="GO:0016747">
    <property type="term" value="F:acyltransferase activity, transferring groups other than amino-acyl groups"/>
    <property type="evidence" value="ECO:0007669"/>
    <property type="project" value="InterPro"/>
</dbReference>
<dbReference type="CDD" id="cd04301">
    <property type="entry name" value="NAT_SF"/>
    <property type="match status" value="1"/>
</dbReference>
<dbReference type="Gene3D" id="3.40.630.30">
    <property type="match status" value="1"/>
</dbReference>
<organism evidence="2 3">
    <name type="scientific">Actinomyces radicidentis</name>
    <dbReference type="NCBI Taxonomy" id="111015"/>
    <lineage>
        <taxon>Bacteria</taxon>
        <taxon>Bacillati</taxon>
        <taxon>Actinomycetota</taxon>
        <taxon>Actinomycetes</taxon>
        <taxon>Actinomycetales</taxon>
        <taxon>Actinomycetaceae</taxon>
        <taxon>Actinomyces</taxon>
    </lineage>
</organism>
<proteinExistence type="predicted"/>
<dbReference type="KEGG" id="ard:AXF14_12680"/>
<dbReference type="Pfam" id="PF00583">
    <property type="entry name" value="Acetyltransf_1"/>
    <property type="match status" value="1"/>
</dbReference>
<dbReference type="SUPFAM" id="SSF55729">
    <property type="entry name" value="Acyl-CoA N-acyltransferases (Nat)"/>
    <property type="match status" value="1"/>
</dbReference>
<sequence>MTEKIRVERSIAHLPDFEPLPAGWRTTSLAELGEEAFSGVMLRASEGDPFETSTPESAVSDLRELIEAAGPAFVAERWVVLSDDDGEIGVVLPQTFPGHPETGTIFYLGVVPERRGQGAGRRLHRWGMGRLRAVKAERYVDSTDPRNEAMRAIFRANGCHEVDAIG</sequence>
<dbReference type="Proteomes" id="UP000065220">
    <property type="component" value="Chromosome"/>
</dbReference>
<dbReference type="STRING" id="111015.AXF14_12680"/>
<dbReference type="RefSeq" id="WP_067943734.1">
    <property type="nucleotide sequence ID" value="NZ_CP014228.1"/>
</dbReference>
<evidence type="ECO:0000313" key="2">
    <source>
        <dbReference type="EMBL" id="AMD88272.1"/>
    </source>
</evidence>
<dbReference type="InterPro" id="IPR000182">
    <property type="entry name" value="GNAT_dom"/>
</dbReference>
<evidence type="ECO:0000313" key="3">
    <source>
        <dbReference type="Proteomes" id="UP000065220"/>
    </source>
</evidence>
<dbReference type="EMBL" id="CP014228">
    <property type="protein sequence ID" value="AMD88272.1"/>
    <property type="molecule type" value="Genomic_DNA"/>
</dbReference>
<keyword evidence="3" id="KW-1185">Reference proteome</keyword>
<protein>
    <recommendedName>
        <fullName evidence="1">N-acetyltransferase domain-containing protein</fullName>
    </recommendedName>
</protein>
<reference evidence="3" key="1">
    <citation type="submission" date="2016-02" db="EMBL/GenBank/DDBJ databases">
        <authorList>
            <person name="Holder M.E."/>
            <person name="Ajami N.J."/>
            <person name="Petrosino J.F."/>
        </authorList>
    </citation>
    <scope>NUCLEOTIDE SEQUENCE [LARGE SCALE GENOMIC DNA]</scope>
    <source>
        <strain evidence="3">CCUG 36733</strain>
    </source>
</reference>
<accession>A0A0X8JGS8</accession>
<dbReference type="PROSITE" id="PS51186">
    <property type="entry name" value="GNAT"/>
    <property type="match status" value="1"/>
</dbReference>
<evidence type="ECO:0000259" key="1">
    <source>
        <dbReference type="PROSITE" id="PS51186"/>
    </source>
</evidence>
<dbReference type="AlphaFoldDB" id="A0A0X8JGS8"/>